<feature type="transmembrane region" description="Helical" evidence="2">
    <location>
        <begin position="12"/>
        <end position="32"/>
    </location>
</feature>
<keyword evidence="2" id="KW-1133">Transmembrane helix</keyword>
<dbReference type="Proteomes" id="UP000680116">
    <property type="component" value="Chromosome"/>
</dbReference>
<keyword evidence="4" id="KW-1185">Reference proteome</keyword>
<organism evidence="3 4">
    <name type="scientific">Novilysobacter luteus</name>
    <dbReference type="NCBI Taxonomy" id="2822368"/>
    <lineage>
        <taxon>Bacteria</taxon>
        <taxon>Pseudomonadati</taxon>
        <taxon>Pseudomonadota</taxon>
        <taxon>Gammaproteobacteria</taxon>
        <taxon>Lysobacterales</taxon>
        <taxon>Lysobacteraceae</taxon>
        <taxon>Novilysobacter</taxon>
    </lineage>
</organism>
<protein>
    <submittedName>
        <fullName evidence="3">Uncharacterized protein</fullName>
    </submittedName>
</protein>
<keyword evidence="1" id="KW-0175">Coiled coil</keyword>
<name>A0ABM8UEA8_9GAMM</name>
<dbReference type="EMBL" id="OU015430">
    <property type="protein sequence ID" value="CAG4971428.1"/>
    <property type="molecule type" value="Genomic_DNA"/>
</dbReference>
<reference evidence="3 4" key="1">
    <citation type="submission" date="2021-04" db="EMBL/GenBank/DDBJ databases">
        <authorList>
            <person name="Rodrigo-Torres L."/>
            <person name="Arahal R. D."/>
            <person name="Lucena T."/>
        </authorList>
    </citation>
    <scope>NUCLEOTIDE SEQUENCE [LARGE SCALE GENOMIC DNA]</scope>
    <source>
        <strain evidence="3 4">CECT 30171</strain>
    </source>
</reference>
<evidence type="ECO:0000256" key="2">
    <source>
        <dbReference type="SAM" id="Phobius"/>
    </source>
</evidence>
<evidence type="ECO:0000313" key="4">
    <source>
        <dbReference type="Proteomes" id="UP000680116"/>
    </source>
</evidence>
<gene>
    <name evidence="3" type="ORF">LYB30171_00970</name>
</gene>
<accession>A0ABM8UEA8</accession>
<keyword evidence="2" id="KW-0472">Membrane</keyword>
<evidence type="ECO:0000313" key="3">
    <source>
        <dbReference type="EMBL" id="CAG4971428.1"/>
    </source>
</evidence>
<feature type="coiled-coil region" evidence="1">
    <location>
        <begin position="43"/>
        <end position="70"/>
    </location>
</feature>
<keyword evidence="2" id="KW-0812">Transmembrane</keyword>
<proteinExistence type="predicted"/>
<evidence type="ECO:0000256" key="1">
    <source>
        <dbReference type="SAM" id="Coils"/>
    </source>
</evidence>
<sequence length="131" mass="14717">MQPLAENRVNAPATLIALIAIAAALLVAVGAWRRQLGRRQRAMRELLDSADALEARLRTARSEIEAVAGEHIDDPVQEAMREMLRQRLWLREHGDRASLAELVQVRDSIDQARGRIETQLVRIERARAPVA</sequence>